<keyword evidence="1" id="KW-1133">Transmembrane helix</keyword>
<accession>A0A2P2PUU0</accession>
<name>A0A2P2PUU0_RHIMU</name>
<keyword evidence="1" id="KW-0812">Transmembrane</keyword>
<proteinExistence type="predicted"/>
<dbReference type="AlphaFoldDB" id="A0A2P2PUU0"/>
<dbReference type="EMBL" id="GGEC01078001">
    <property type="protein sequence ID" value="MBX58485.1"/>
    <property type="molecule type" value="Transcribed_RNA"/>
</dbReference>
<feature type="transmembrane region" description="Helical" evidence="1">
    <location>
        <begin position="20"/>
        <end position="43"/>
    </location>
</feature>
<keyword evidence="1" id="KW-0472">Membrane</keyword>
<protein>
    <submittedName>
        <fullName evidence="2">Uncharacterized protein</fullName>
    </submittedName>
</protein>
<sequence length="46" mass="5652">MLSCMFKLFNFELSDVLCFIVYLHQFLFVWIFVLLLLCITLWFQVN</sequence>
<evidence type="ECO:0000256" key="1">
    <source>
        <dbReference type="SAM" id="Phobius"/>
    </source>
</evidence>
<evidence type="ECO:0000313" key="2">
    <source>
        <dbReference type="EMBL" id="MBX58485.1"/>
    </source>
</evidence>
<organism evidence="2">
    <name type="scientific">Rhizophora mucronata</name>
    <name type="common">Asiatic mangrove</name>
    <dbReference type="NCBI Taxonomy" id="61149"/>
    <lineage>
        <taxon>Eukaryota</taxon>
        <taxon>Viridiplantae</taxon>
        <taxon>Streptophyta</taxon>
        <taxon>Embryophyta</taxon>
        <taxon>Tracheophyta</taxon>
        <taxon>Spermatophyta</taxon>
        <taxon>Magnoliopsida</taxon>
        <taxon>eudicotyledons</taxon>
        <taxon>Gunneridae</taxon>
        <taxon>Pentapetalae</taxon>
        <taxon>rosids</taxon>
        <taxon>fabids</taxon>
        <taxon>Malpighiales</taxon>
        <taxon>Rhizophoraceae</taxon>
        <taxon>Rhizophora</taxon>
    </lineage>
</organism>
<reference evidence="2" key="1">
    <citation type="submission" date="2018-02" db="EMBL/GenBank/DDBJ databases">
        <title>Rhizophora mucronata_Transcriptome.</title>
        <authorList>
            <person name="Meera S.P."/>
            <person name="Sreeshan A."/>
            <person name="Augustine A."/>
        </authorList>
    </citation>
    <scope>NUCLEOTIDE SEQUENCE</scope>
    <source>
        <tissue evidence="2">Leaf</tissue>
    </source>
</reference>